<name>A0ABS4ADW9_9PROT</name>
<proteinExistence type="predicted"/>
<reference evidence="3 4" key="1">
    <citation type="submission" date="2021-03" db="EMBL/GenBank/DDBJ databases">
        <authorList>
            <person name="So Y."/>
        </authorList>
    </citation>
    <scope>NUCLEOTIDE SEQUENCE [LARGE SCALE GENOMIC DNA]</scope>
    <source>
        <strain evidence="3 4">SSH11</strain>
    </source>
</reference>
<feature type="chain" id="PRO_5047211964" evidence="2">
    <location>
        <begin position="24"/>
        <end position="95"/>
    </location>
</feature>
<evidence type="ECO:0000313" key="3">
    <source>
        <dbReference type="EMBL" id="MBP0445188.1"/>
    </source>
</evidence>
<feature type="signal peptide" evidence="2">
    <location>
        <begin position="1"/>
        <end position="23"/>
    </location>
</feature>
<gene>
    <name evidence="3" type="ORF">J8J14_10390</name>
</gene>
<feature type="compositionally biased region" description="Low complexity" evidence="1">
    <location>
        <begin position="72"/>
        <end position="83"/>
    </location>
</feature>
<feature type="region of interest" description="Disordered" evidence="1">
    <location>
        <begin position="29"/>
        <end position="95"/>
    </location>
</feature>
<keyword evidence="2" id="KW-0732">Signal</keyword>
<dbReference type="Proteomes" id="UP000681594">
    <property type="component" value="Unassembled WGS sequence"/>
</dbReference>
<comment type="caution">
    <text evidence="3">The sequence shown here is derived from an EMBL/GenBank/DDBJ whole genome shotgun (WGS) entry which is preliminary data.</text>
</comment>
<evidence type="ECO:0000256" key="2">
    <source>
        <dbReference type="SAM" id="SignalP"/>
    </source>
</evidence>
<dbReference type="RefSeq" id="WP_209379432.1">
    <property type="nucleotide sequence ID" value="NZ_JAGIZB010000008.1"/>
</dbReference>
<keyword evidence="4" id="KW-1185">Reference proteome</keyword>
<sequence>MKQRLALTLFAISGMLGATQALAQAPVSAAPVGGTSGAVSRPGWSAGQATSSEFSQMGRPMTRSEAIRRRSAAAQVQGATGQPRQPPRRRSSAGR</sequence>
<protein>
    <submittedName>
        <fullName evidence="3">Uncharacterized protein</fullName>
    </submittedName>
</protein>
<evidence type="ECO:0000256" key="1">
    <source>
        <dbReference type="SAM" id="MobiDB-lite"/>
    </source>
</evidence>
<feature type="compositionally biased region" description="Basic residues" evidence="1">
    <location>
        <begin position="86"/>
        <end position="95"/>
    </location>
</feature>
<evidence type="ECO:0000313" key="4">
    <source>
        <dbReference type="Proteomes" id="UP000681594"/>
    </source>
</evidence>
<accession>A0ABS4ADW9</accession>
<dbReference type="EMBL" id="JAGIZB010000008">
    <property type="protein sequence ID" value="MBP0445188.1"/>
    <property type="molecule type" value="Genomic_DNA"/>
</dbReference>
<organism evidence="3 4">
    <name type="scientific">Pararoseomonas baculiformis</name>
    <dbReference type="NCBI Taxonomy" id="2820812"/>
    <lineage>
        <taxon>Bacteria</taxon>
        <taxon>Pseudomonadati</taxon>
        <taxon>Pseudomonadota</taxon>
        <taxon>Alphaproteobacteria</taxon>
        <taxon>Acetobacterales</taxon>
        <taxon>Acetobacteraceae</taxon>
        <taxon>Pararoseomonas</taxon>
    </lineage>
</organism>